<feature type="signal peptide" evidence="2">
    <location>
        <begin position="1"/>
        <end position="20"/>
    </location>
</feature>
<proteinExistence type="predicted"/>
<name>A0A328BXV8_9BACT</name>
<dbReference type="PANTHER" id="PTHR34216">
    <property type="match status" value="1"/>
</dbReference>
<dbReference type="EMBL" id="QHKM01000001">
    <property type="protein sequence ID" value="RAK69948.1"/>
    <property type="molecule type" value="Genomic_DNA"/>
</dbReference>
<dbReference type="InterPro" id="IPR051398">
    <property type="entry name" value="Polysacch_Deacetylase"/>
</dbReference>
<dbReference type="PANTHER" id="PTHR34216:SF11">
    <property type="entry name" value="CHITOOLIGOSACCHARIDE DEACETYLASE"/>
    <property type="match status" value="1"/>
</dbReference>
<evidence type="ECO:0000313" key="5">
    <source>
        <dbReference type="Proteomes" id="UP000248553"/>
    </source>
</evidence>
<gene>
    <name evidence="4" type="ORF">DLM85_03590</name>
</gene>
<dbReference type="CDD" id="cd10967">
    <property type="entry name" value="CE4_GLA_like_6s"/>
    <property type="match status" value="1"/>
</dbReference>
<evidence type="ECO:0000256" key="2">
    <source>
        <dbReference type="SAM" id="SignalP"/>
    </source>
</evidence>
<dbReference type="SUPFAM" id="SSF88713">
    <property type="entry name" value="Glycoside hydrolase/deacetylase"/>
    <property type="match status" value="1"/>
</dbReference>
<protein>
    <submittedName>
        <fullName evidence="4">Chitooligosaccharide deacetylase</fullName>
    </submittedName>
</protein>
<organism evidence="4 5">
    <name type="scientific">Hymenobacter edaphi</name>
    <dbReference type="NCBI Taxonomy" id="2211146"/>
    <lineage>
        <taxon>Bacteria</taxon>
        <taxon>Pseudomonadati</taxon>
        <taxon>Bacteroidota</taxon>
        <taxon>Cytophagia</taxon>
        <taxon>Cytophagales</taxon>
        <taxon>Hymenobacteraceae</taxon>
        <taxon>Hymenobacter</taxon>
    </lineage>
</organism>
<reference evidence="5" key="1">
    <citation type="submission" date="2018-05" db="EMBL/GenBank/DDBJ databases">
        <authorList>
            <person name="Nie L."/>
        </authorList>
    </citation>
    <scope>NUCLEOTIDE SEQUENCE [LARGE SCALE GENOMIC DNA]</scope>
    <source>
        <strain evidence="5">NL</strain>
    </source>
</reference>
<keyword evidence="1 2" id="KW-0732">Signal</keyword>
<feature type="domain" description="NodB homology" evidence="3">
    <location>
        <begin position="32"/>
        <end position="250"/>
    </location>
</feature>
<dbReference type="PROSITE" id="PS51677">
    <property type="entry name" value="NODB"/>
    <property type="match status" value="1"/>
</dbReference>
<feature type="chain" id="PRO_5016374804" evidence="2">
    <location>
        <begin position="21"/>
        <end position="273"/>
    </location>
</feature>
<dbReference type="GO" id="GO:0016810">
    <property type="term" value="F:hydrolase activity, acting on carbon-nitrogen (but not peptide) bonds"/>
    <property type="evidence" value="ECO:0007669"/>
    <property type="project" value="InterPro"/>
</dbReference>
<keyword evidence="5" id="KW-1185">Reference proteome</keyword>
<sequence length="273" mass="29609">MLFRYLVAPLLLSGSLAVNAQAQTTAWQGKQCAVVLTYDDAIDADLDRVIPALDSLQLRGTFYLIGSSPVVARRLGEWRKAAQKGHELGNHALMHPCDGTLPGRSFVTPDNDLSKYTVARAVGEIRATNTLLTAIDGRTRRTFAYPCGDRTIGGVNFYEPLRSDFVAARGVTKGLPTAAQADLTNLACYSINGQSADYMIDLVKQARQTHTLLVFLFHGVGGGHALNVDANAHRQLLRYLKAHERDIWVAPLVEVAERVKAQQTAAAGSAPAR</sequence>
<evidence type="ECO:0000256" key="1">
    <source>
        <dbReference type="ARBA" id="ARBA00022729"/>
    </source>
</evidence>
<accession>A0A328BXV8</accession>
<evidence type="ECO:0000313" key="4">
    <source>
        <dbReference type="EMBL" id="RAK69948.1"/>
    </source>
</evidence>
<dbReference type="OrthoDB" id="9806342at2"/>
<dbReference type="InterPro" id="IPR011330">
    <property type="entry name" value="Glyco_hydro/deAcase_b/a-brl"/>
</dbReference>
<dbReference type="Pfam" id="PF01522">
    <property type="entry name" value="Polysacc_deac_1"/>
    <property type="match status" value="1"/>
</dbReference>
<evidence type="ECO:0000259" key="3">
    <source>
        <dbReference type="PROSITE" id="PS51677"/>
    </source>
</evidence>
<dbReference type="GO" id="GO:0005975">
    <property type="term" value="P:carbohydrate metabolic process"/>
    <property type="evidence" value="ECO:0007669"/>
    <property type="project" value="InterPro"/>
</dbReference>
<dbReference type="Proteomes" id="UP000248553">
    <property type="component" value="Unassembled WGS sequence"/>
</dbReference>
<dbReference type="RefSeq" id="WP_111476684.1">
    <property type="nucleotide sequence ID" value="NZ_QHKM01000001.1"/>
</dbReference>
<dbReference type="Gene3D" id="3.20.20.370">
    <property type="entry name" value="Glycoside hydrolase/deacetylase"/>
    <property type="match status" value="1"/>
</dbReference>
<comment type="caution">
    <text evidence="4">The sequence shown here is derived from an EMBL/GenBank/DDBJ whole genome shotgun (WGS) entry which is preliminary data.</text>
</comment>
<dbReference type="AlphaFoldDB" id="A0A328BXV8"/>
<dbReference type="InterPro" id="IPR002509">
    <property type="entry name" value="NODB_dom"/>
</dbReference>